<dbReference type="FunFam" id="1.20.140.10:FF:000005">
    <property type="entry name" value="Acyl-coenzyme A oxidase"/>
    <property type="match status" value="1"/>
</dbReference>
<dbReference type="Pfam" id="PF01756">
    <property type="entry name" value="ACOX"/>
    <property type="match status" value="1"/>
</dbReference>
<dbReference type="FunFam" id="1.10.540.10:FF:000006">
    <property type="entry name" value="Acyl-coenzyme A oxidase"/>
    <property type="match status" value="1"/>
</dbReference>
<dbReference type="EC" id="1.3.3.6" evidence="15"/>
<evidence type="ECO:0000313" key="15">
    <source>
        <dbReference type="EMBL" id="CAG2197539.1"/>
    </source>
</evidence>
<feature type="compositionally biased region" description="Basic and acidic residues" evidence="13">
    <location>
        <begin position="21"/>
        <end position="34"/>
    </location>
</feature>
<proteinExistence type="inferred from homology"/>
<dbReference type="InterPro" id="IPR000770">
    <property type="entry name" value="SAND_dom"/>
</dbReference>
<evidence type="ECO:0000256" key="9">
    <source>
        <dbReference type="ARBA" id="ARBA00023002"/>
    </source>
</evidence>
<feature type="region of interest" description="Disordered" evidence="13">
    <location>
        <begin position="84"/>
        <end position="103"/>
    </location>
</feature>
<dbReference type="FunFam" id="2.40.110.10:FF:000003">
    <property type="entry name" value="Acyl-coenzyme A oxidase"/>
    <property type="match status" value="1"/>
</dbReference>
<feature type="compositionally biased region" description="Acidic residues" evidence="13">
    <location>
        <begin position="1"/>
        <end position="12"/>
    </location>
</feature>
<dbReference type="InterPro" id="IPR046373">
    <property type="entry name" value="Acyl-CoA_Oxase/DH_mid-dom_sf"/>
</dbReference>
<comment type="similarity">
    <text evidence="4">Belongs to the acyl-CoA oxidase family.</text>
</comment>
<dbReference type="InterPro" id="IPR037069">
    <property type="entry name" value="AcylCoA_DH/ox_N_sf"/>
</dbReference>
<dbReference type="EMBL" id="CAJPWZ010000650">
    <property type="protein sequence ID" value="CAG2197539.1"/>
    <property type="molecule type" value="Genomic_DNA"/>
</dbReference>
<reference evidence="15" key="1">
    <citation type="submission" date="2021-03" db="EMBL/GenBank/DDBJ databases">
        <authorList>
            <person name="Bekaert M."/>
        </authorList>
    </citation>
    <scope>NUCLEOTIDE SEQUENCE</scope>
</reference>
<dbReference type="PANTHER" id="PTHR10909">
    <property type="entry name" value="ELECTRON TRANSPORT OXIDOREDUCTASE"/>
    <property type="match status" value="1"/>
</dbReference>
<sequence>MSEVDITEELPNGDDSAFTEEQQHDEDGTRDHADDNSISAEHVYVATSQGILSAEQFAENVNAQNQFKTTHIVIHDQTLTVDSGGLKTPSTPLPPPTPATPLSREKGLRYQWDESVHEHVLPVRCKNTNGELHKAKFGSGGRGRCIKGLDDWFTPNEFEAHSGRASSKDWKRSIRYGGRTLQCLIDDNILQPHATSCTCAACCDDDAVTGPVRLFVPYSFKERQRKWTRWTIVTSPNNFPTISTLTPVSIGKDHGMMLSIATSQPQQHAHPIKVTNTEGETVQILTTDGHGNLISGVSDAVMMTSIPMTPKTPHGSAISLPDVNEQRQWWQLEEMANNLLTQAHQFKSMVEQAKQQSQLSRDAAIQQVKMQCEKEKQEALQQTRLEFQIQMSRALMEERAQKEMAVQHALASSRADLQDKIDSVTVVAVDKVTYNDNWAQQQNDQNQIHVEMINGEMVEDDSDKDKAKLKRKRYIENIVREDPFYRQLKPWSYCSVEEQYETALTKHIHVKKQIEKHGLTDRNDMMIYKQSAFPNETDPIGINTGMFIPTLEQQGTEEQKAKWLSLAYQEKIIGTYAQTELGHGTFLRGLETTATYDPKTKEFILNTPSLSATKFWPGGLGRTSNHCVVVAQLYTQGKCHGIHIFMLQLRSLEDHSLLPGIENGVIGNKFGFGTNDNGYLKLNSVRIPRENMMMRYSKVLEDGTYIKPENTKVTYGVMVLVRSFIVRGAALHLAEACTIAIRYSAVRRQSELTPGGIEPQILDYQTQQYRLFPLLSTAYAFHFASTNMTETYERISKQIEAGRLDQLPQLHALAAGLKAFTTYAGSAGIEVCRICCGGHGYSHASGLPKIYVCAVPGCTYEGENTVMMLQVARYLMKCHRTKQQGKSLSGFVSYIGEPMEKNSRMDDEVSFTCIVKAYKHRAARLIEEAAKQMQSFIQSGSPAHEAWNKSSVQLFLAANAHCHLFCVQNFIDSIRNCKVDSNTSKVLNEVCQLYGVHGILENLGEFMQDNFLTGQHAEYLQKKMLTLFDVMRPNAVALVDAFDFPDHILQSCLGRYDGQVYQALYDYAKMAPMNQTEVHSTYYTHLKPLMSADSKL</sequence>
<dbReference type="GO" id="GO:0005504">
    <property type="term" value="F:fatty acid binding"/>
    <property type="evidence" value="ECO:0007669"/>
    <property type="project" value="TreeGrafter"/>
</dbReference>
<evidence type="ECO:0000256" key="1">
    <source>
        <dbReference type="ARBA" id="ARBA00001974"/>
    </source>
</evidence>
<dbReference type="InterPro" id="IPR010919">
    <property type="entry name" value="SAND-like_dom_sf"/>
</dbReference>
<keyword evidence="11" id="KW-0576">Peroxisome</keyword>
<dbReference type="GO" id="GO:0003677">
    <property type="term" value="F:DNA binding"/>
    <property type="evidence" value="ECO:0007669"/>
    <property type="project" value="InterPro"/>
</dbReference>
<dbReference type="Pfam" id="PF14749">
    <property type="entry name" value="Acyl-CoA_ox_N"/>
    <property type="match status" value="1"/>
</dbReference>
<dbReference type="SUPFAM" id="SSF63763">
    <property type="entry name" value="SAND domain-like"/>
    <property type="match status" value="1"/>
</dbReference>
<evidence type="ECO:0000256" key="3">
    <source>
        <dbReference type="ARBA" id="ARBA00004846"/>
    </source>
</evidence>
<dbReference type="GO" id="GO:0005777">
    <property type="term" value="C:peroxisome"/>
    <property type="evidence" value="ECO:0007669"/>
    <property type="project" value="UniProtKB-SubCell"/>
</dbReference>
<dbReference type="OrthoDB" id="538336at2759"/>
<dbReference type="InterPro" id="IPR009100">
    <property type="entry name" value="AcylCoA_DH/oxidase_NM_dom_sf"/>
</dbReference>
<name>A0A8S3QSF4_MYTED</name>
<comment type="subcellular location">
    <subcellularLocation>
        <location evidence="2">Peroxisome</location>
    </subcellularLocation>
</comment>
<dbReference type="InterPro" id="IPR002655">
    <property type="entry name" value="Acyl-CoA_oxidase_C"/>
</dbReference>
<dbReference type="InterPro" id="IPR029320">
    <property type="entry name" value="Acyl-CoA_ox_N"/>
</dbReference>
<keyword evidence="5" id="KW-0597">Phosphoprotein</keyword>
<accession>A0A8S3QSF4</accession>
<dbReference type="SUPFAM" id="SSF47203">
    <property type="entry name" value="Acyl-CoA dehydrogenase C-terminal domain-like"/>
    <property type="match status" value="2"/>
</dbReference>
<evidence type="ECO:0000256" key="12">
    <source>
        <dbReference type="ARBA" id="ARBA00023242"/>
    </source>
</evidence>
<evidence type="ECO:0000256" key="11">
    <source>
        <dbReference type="ARBA" id="ARBA00023140"/>
    </source>
</evidence>
<keyword evidence="10" id="KW-0443">Lipid metabolism</keyword>
<dbReference type="GO" id="GO:0055088">
    <property type="term" value="P:lipid homeostasis"/>
    <property type="evidence" value="ECO:0007669"/>
    <property type="project" value="TreeGrafter"/>
</dbReference>
<dbReference type="FunFam" id="3.10.390.10:FF:000004">
    <property type="entry name" value="Deformed epidermal autoregulatory factor 1"/>
    <property type="match status" value="1"/>
</dbReference>
<comment type="pathway">
    <text evidence="3">Lipid metabolism; peroxisomal fatty acid beta-oxidation.</text>
</comment>
<dbReference type="SUPFAM" id="SSF56645">
    <property type="entry name" value="Acyl-CoA dehydrogenase NM domain-like"/>
    <property type="match status" value="1"/>
</dbReference>
<protein>
    <submittedName>
        <fullName evidence="15">E1.3.3.6</fullName>
        <ecNumber evidence="15">1.3.3.6</ecNumber>
    </submittedName>
</protein>
<dbReference type="InterPro" id="IPR036250">
    <property type="entry name" value="AcylCo_DH-like_C"/>
</dbReference>
<evidence type="ECO:0000256" key="5">
    <source>
        <dbReference type="ARBA" id="ARBA00022553"/>
    </source>
</evidence>
<keyword evidence="6" id="KW-0285">Flavoprotein</keyword>
<keyword evidence="12" id="KW-0539">Nucleus</keyword>
<dbReference type="FunFam" id="1.20.140.10:FF:000007">
    <property type="entry name" value="Acyl-coenzyme A oxidase"/>
    <property type="match status" value="1"/>
</dbReference>
<dbReference type="Pfam" id="PF01342">
    <property type="entry name" value="SAND"/>
    <property type="match status" value="1"/>
</dbReference>
<dbReference type="InterPro" id="IPR055060">
    <property type="entry name" value="ACOX_C_alpha1"/>
</dbReference>
<dbReference type="AlphaFoldDB" id="A0A8S3QSF4"/>
<dbReference type="GO" id="GO:0071949">
    <property type="term" value="F:FAD binding"/>
    <property type="evidence" value="ECO:0007669"/>
    <property type="project" value="InterPro"/>
</dbReference>
<dbReference type="InterPro" id="IPR012258">
    <property type="entry name" value="Acyl-CoA_oxidase"/>
</dbReference>
<comment type="cofactor">
    <cofactor evidence="1">
        <name>FAD</name>
        <dbReference type="ChEBI" id="CHEBI:57692"/>
    </cofactor>
</comment>
<evidence type="ECO:0000256" key="10">
    <source>
        <dbReference type="ARBA" id="ARBA00023098"/>
    </source>
</evidence>
<dbReference type="PANTHER" id="PTHR10909:SF250">
    <property type="entry name" value="PEROXISOMAL ACYL-COENZYME A OXIDASE 1"/>
    <property type="match status" value="1"/>
</dbReference>
<keyword evidence="9 15" id="KW-0560">Oxidoreductase</keyword>
<gene>
    <name evidence="15" type="ORF">MEDL_12348</name>
</gene>
<comment type="caution">
    <text evidence="15">The sequence shown here is derived from an EMBL/GenBank/DDBJ whole genome shotgun (WGS) entry which is preliminary data.</text>
</comment>
<feature type="region of interest" description="Disordered" evidence="13">
    <location>
        <begin position="1"/>
        <end position="34"/>
    </location>
</feature>
<dbReference type="Pfam" id="PF22924">
    <property type="entry name" value="ACOX_C_alpha1"/>
    <property type="match status" value="1"/>
</dbReference>
<evidence type="ECO:0000256" key="7">
    <source>
        <dbReference type="ARBA" id="ARBA00022827"/>
    </source>
</evidence>
<evidence type="ECO:0000256" key="2">
    <source>
        <dbReference type="ARBA" id="ARBA00004275"/>
    </source>
</evidence>
<feature type="domain" description="SAND" evidence="14">
    <location>
        <begin position="111"/>
        <end position="191"/>
    </location>
</feature>
<dbReference type="GO" id="GO:0003997">
    <property type="term" value="F:acyl-CoA oxidase activity"/>
    <property type="evidence" value="ECO:0007669"/>
    <property type="project" value="UniProtKB-EC"/>
</dbReference>
<dbReference type="GO" id="GO:0033540">
    <property type="term" value="P:fatty acid beta-oxidation using acyl-CoA oxidase"/>
    <property type="evidence" value="ECO:0007669"/>
    <property type="project" value="TreeGrafter"/>
</dbReference>
<organism evidence="15 16">
    <name type="scientific">Mytilus edulis</name>
    <name type="common">Blue mussel</name>
    <dbReference type="NCBI Taxonomy" id="6550"/>
    <lineage>
        <taxon>Eukaryota</taxon>
        <taxon>Metazoa</taxon>
        <taxon>Spiralia</taxon>
        <taxon>Lophotrochozoa</taxon>
        <taxon>Mollusca</taxon>
        <taxon>Bivalvia</taxon>
        <taxon>Autobranchia</taxon>
        <taxon>Pteriomorphia</taxon>
        <taxon>Mytilida</taxon>
        <taxon>Mytiloidea</taxon>
        <taxon>Mytilidae</taxon>
        <taxon>Mytilinae</taxon>
        <taxon>Mytilus</taxon>
    </lineage>
</organism>
<evidence type="ECO:0000259" key="14">
    <source>
        <dbReference type="PROSITE" id="PS50864"/>
    </source>
</evidence>
<dbReference type="Gene3D" id="1.20.140.10">
    <property type="entry name" value="Butyryl-CoA Dehydrogenase, subunit A, domain 3"/>
    <property type="match status" value="2"/>
</dbReference>
<dbReference type="Gene3D" id="3.10.390.10">
    <property type="entry name" value="SAND domain-like"/>
    <property type="match status" value="1"/>
</dbReference>
<keyword evidence="8" id="KW-0276">Fatty acid metabolism</keyword>
<dbReference type="SMART" id="SM00258">
    <property type="entry name" value="SAND"/>
    <property type="match status" value="1"/>
</dbReference>
<dbReference type="Proteomes" id="UP000683360">
    <property type="component" value="Unassembled WGS sequence"/>
</dbReference>
<evidence type="ECO:0000313" key="16">
    <source>
        <dbReference type="Proteomes" id="UP000683360"/>
    </source>
</evidence>
<evidence type="ECO:0000256" key="6">
    <source>
        <dbReference type="ARBA" id="ARBA00022630"/>
    </source>
</evidence>
<dbReference type="Gene3D" id="2.40.110.10">
    <property type="entry name" value="Butyryl-CoA Dehydrogenase, subunit A, domain 2"/>
    <property type="match status" value="1"/>
</dbReference>
<evidence type="ECO:0000256" key="8">
    <source>
        <dbReference type="ARBA" id="ARBA00022832"/>
    </source>
</evidence>
<keyword evidence="16" id="KW-1185">Reference proteome</keyword>
<dbReference type="PROSITE" id="PS50864">
    <property type="entry name" value="SAND"/>
    <property type="match status" value="1"/>
</dbReference>
<evidence type="ECO:0000256" key="4">
    <source>
        <dbReference type="ARBA" id="ARBA00006288"/>
    </source>
</evidence>
<keyword evidence="7" id="KW-0274">FAD</keyword>
<dbReference type="Gene3D" id="1.10.540.10">
    <property type="entry name" value="Acyl-CoA dehydrogenase/oxidase, N-terminal domain"/>
    <property type="match status" value="1"/>
</dbReference>
<evidence type="ECO:0000256" key="13">
    <source>
        <dbReference type="SAM" id="MobiDB-lite"/>
    </source>
</evidence>